<dbReference type="SUPFAM" id="SSF47413">
    <property type="entry name" value="lambda repressor-like DNA-binding domains"/>
    <property type="match status" value="1"/>
</dbReference>
<dbReference type="eggNOG" id="COG1396">
    <property type="taxonomic scope" value="Bacteria"/>
</dbReference>
<dbReference type="InterPro" id="IPR010982">
    <property type="entry name" value="Lambda_DNA-bd_dom_sf"/>
</dbReference>
<dbReference type="PROSITE" id="PS50943">
    <property type="entry name" value="HTH_CROC1"/>
    <property type="match status" value="1"/>
</dbReference>
<name>D9S2X8_THEOJ</name>
<sequence>MEEREILMLERRRKNIKLREIAKAIGCSISLLSRWERGECHIAPEKLRRYREFLIGGNNDGK</sequence>
<dbReference type="Pfam" id="PF01381">
    <property type="entry name" value="HTH_3"/>
    <property type="match status" value="1"/>
</dbReference>
<dbReference type="HOGENOM" id="CLU_201604_1_0_9"/>
<dbReference type="SMART" id="SM00530">
    <property type="entry name" value="HTH_XRE"/>
    <property type="match status" value="1"/>
</dbReference>
<accession>D9S2X8</accession>
<evidence type="ECO:0000313" key="2">
    <source>
        <dbReference type="EMBL" id="ADL07755.1"/>
    </source>
</evidence>
<feature type="domain" description="HTH cro/C1-type" evidence="1">
    <location>
        <begin position="11"/>
        <end position="54"/>
    </location>
</feature>
<keyword evidence="3" id="KW-1185">Reference proteome</keyword>
<dbReference type="Proteomes" id="UP000000272">
    <property type="component" value="Chromosome"/>
</dbReference>
<evidence type="ECO:0000313" key="3">
    <source>
        <dbReference type="Proteomes" id="UP000000272"/>
    </source>
</evidence>
<dbReference type="InterPro" id="IPR001387">
    <property type="entry name" value="Cro/C1-type_HTH"/>
</dbReference>
<dbReference type="RefSeq" id="WP_013275795.1">
    <property type="nucleotide sequence ID" value="NC_014377.1"/>
</dbReference>
<protein>
    <submittedName>
        <fullName evidence="2">Helix-turn-helix domain protein</fullName>
    </submittedName>
</protein>
<evidence type="ECO:0000259" key="1">
    <source>
        <dbReference type="PROSITE" id="PS50943"/>
    </source>
</evidence>
<proteinExistence type="predicted"/>
<organism evidence="2 3">
    <name type="scientific">Thermosediminibacter oceani (strain ATCC BAA-1034 / DSM 16646 / JW/IW-1228P)</name>
    <dbReference type="NCBI Taxonomy" id="555079"/>
    <lineage>
        <taxon>Bacteria</taxon>
        <taxon>Bacillati</taxon>
        <taxon>Bacillota</taxon>
        <taxon>Clostridia</taxon>
        <taxon>Thermosediminibacterales</taxon>
        <taxon>Thermosediminibacteraceae</taxon>
        <taxon>Thermosediminibacter</taxon>
    </lineage>
</organism>
<dbReference type="AlphaFoldDB" id="D9S2X8"/>
<reference evidence="2 3" key="1">
    <citation type="journal article" date="2010" name="Stand. Genomic Sci.">
        <title>Complete genome sequence of Thermosediminibacter oceani type strain (JW/IW-1228P).</title>
        <authorList>
            <person name="Pitluck S."/>
            <person name="Yasawong M."/>
            <person name="Munk C."/>
            <person name="Nolan M."/>
            <person name="Lapidus A."/>
            <person name="Lucas S."/>
            <person name="Glavina Del Rio T."/>
            <person name="Tice H."/>
            <person name="Cheng J.F."/>
            <person name="Bruce D."/>
            <person name="Detter C."/>
            <person name="Tapia R."/>
            <person name="Han C."/>
            <person name="Goodwin L."/>
            <person name="Liolios K."/>
            <person name="Ivanova N."/>
            <person name="Mavromatis K."/>
            <person name="Mikhailova N."/>
            <person name="Pati A."/>
            <person name="Chen A."/>
            <person name="Palaniappan K."/>
            <person name="Land M."/>
            <person name="Hauser L."/>
            <person name="Chang Y.J."/>
            <person name="Jeffries C.D."/>
            <person name="Rohde M."/>
            <person name="Spring S."/>
            <person name="Sikorski J."/>
            <person name="Goker M."/>
            <person name="Woyke T."/>
            <person name="Bristow J."/>
            <person name="Eisen J.A."/>
            <person name="Markowitz V."/>
            <person name="Hugenholtz P."/>
            <person name="Kyrpides N.C."/>
            <person name="Klenk H.P."/>
        </authorList>
    </citation>
    <scope>NUCLEOTIDE SEQUENCE [LARGE SCALE GENOMIC DNA]</scope>
    <source>
        <strain evidence="3">ATCC BAA-1034 / DSM 16646 / JW/IW-1228P</strain>
    </source>
</reference>
<dbReference type="CDD" id="cd00093">
    <property type="entry name" value="HTH_XRE"/>
    <property type="match status" value="1"/>
</dbReference>
<gene>
    <name evidence="2" type="ordered locus">Toce_0993</name>
</gene>
<dbReference type="GO" id="GO:0003677">
    <property type="term" value="F:DNA binding"/>
    <property type="evidence" value="ECO:0007669"/>
    <property type="project" value="InterPro"/>
</dbReference>
<dbReference type="Gene3D" id="1.10.260.40">
    <property type="entry name" value="lambda repressor-like DNA-binding domains"/>
    <property type="match status" value="1"/>
</dbReference>
<dbReference type="KEGG" id="toc:Toce_0993"/>
<dbReference type="EMBL" id="CP002131">
    <property type="protein sequence ID" value="ADL07755.1"/>
    <property type="molecule type" value="Genomic_DNA"/>
</dbReference>
<dbReference type="STRING" id="555079.Toce_0993"/>
<dbReference type="OrthoDB" id="2113033at2"/>